<organism evidence="1 2">
    <name type="scientific">Hydrogenoanaerobacterium saccharovorans</name>
    <dbReference type="NCBI Taxonomy" id="474960"/>
    <lineage>
        <taxon>Bacteria</taxon>
        <taxon>Bacillati</taxon>
        <taxon>Bacillota</taxon>
        <taxon>Clostridia</taxon>
        <taxon>Eubacteriales</taxon>
        <taxon>Oscillospiraceae</taxon>
        <taxon>Hydrogenoanaerobacterium</taxon>
    </lineage>
</organism>
<name>A0A1H7ZU70_9FIRM</name>
<dbReference type="Proteomes" id="UP000199158">
    <property type="component" value="Unassembled WGS sequence"/>
</dbReference>
<accession>A0A1H7ZU70</accession>
<gene>
    <name evidence="1" type="ORF">SAMN05216180_0901</name>
</gene>
<dbReference type="EMBL" id="FOCG01000001">
    <property type="protein sequence ID" value="SEM62000.1"/>
    <property type="molecule type" value="Genomic_DNA"/>
</dbReference>
<evidence type="ECO:0000313" key="2">
    <source>
        <dbReference type="Proteomes" id="UP000199158"/>
    </source>
</evidence>
<keyword evidence="2" id="KW-1185">Reference proteome</keyword>
<proteinExistence type="predicted"/>
<dbReference type="STRING" id="474960.SAMN05216180_0901"/>
<dbReference type="Pfam" id="PF20074">
    <property type="entry name" value="DUF6470"/>
    <property type="match status" value="1"/>
</dbReference>
<evidence type="ECO:0000313" key="1">
    <source>
        <dbReference type="EMBL" id="SEM62000.1"/>
    </source>
</evidence>
<sequence>MQLLKITNIPIKITMKVERPRLEIRQPKPEITIRRVPSNLSMKSQNIKVNIDTFEARKSLGFKSARALNADAAAEGNRAAGEATAQYAEIGNQMAKIHKGANLPDIMYSKLIDQRTTYLKFLPEVGADISWQPNQLNMEYTPTELHFDAKVLKNTMEFIPGQVLFNVEQYPKVNIEYLGEPFYVPPSANPNYEEEK</sequence>
<dbReference type="OrthoDB" id="2063031at2"/>
<dbReference type="AlphaFoldDB" id="A0A1H7ZU70"/>
<dbReference type="InterPro" id="IPR045527">
    <property type="entry name" value="DUF6470"/>
</dbReference>
<reference evidence="1 2" key="1">
    <citation type="submission" date="2016-10" db="EMBL/GenBank/DDBJ databases">
        <authorList>
            <person name="de Groot N.N."/>
        </authorList>
    </citation>
    <scope>NUCLEOTIDE SEQUENCE [LARGE SCALE GENOMIC DNA]</scope>
    <source>
        <strain evidence="1 2">CGMCC 1.5070</strain>
    </source>
</reference>
<dbReference type="RefSeq" id="WP_092752064.1">
    <property type="nucleotide sequence ID" value="NZ_FOCG01000001.1"/>
</dbReference>
<protein>
    <submittedName>
        <fullName evidence="1">Uncharacterized protein</fullName>
    </submittedName>
</protein>